<dbReference type="Proteomes" id="UP000305202">
    <property type="component" value="Unassembled WGS sequence"/>
</dbReference>
<evidence type="ECO:0000256" key="1">
    <source>
        <dbReference type="SAM" id="MobiDB-lite"/>
    </source>
</evidence>
<dbReference type="EMBL" id="SZPQ01000006">
    <property type="protein sequence ID" value="TKI07257.1"/>
    <property type="molecule type" value="Genomic_DNA"/>
</dbReference>
<proteinExistence type="predicted"/>
<comment type="caution">
    <text evidence="2">The sequence shown here is derived from an EMBL/GenBank/DDBJ whole genome shotgun (WGS) entry which is preliminary data.</text>
</comment>
<feature type="region of interest" description="Disordered" evidence="1">
    <location>
        <begin position="53"/>
        <end position="128"/>
    </location>
</feature>
<evidence type="ECO:0000313" key="2">
    <source>
        <dbReference type="EMBL" id="TKI07257.1"/>
    </source>
</evidence>
<organism evidence="2 3">
    <name type="scientific">Martelella alba</name>
    <dbReference type="NCBI Taxonomy" id="2590451"/>
    <lineage>
        <taxon>Bacteria</taxon>
        <taxon>Pseudomonadati</taxon>
        <taxon>Pseudomonadota</taxon>
        <taxon>Alphaproteobacteria</taxon>
        <taxon>Hyphomicrobiales</taxon>
        <taxon>Aurantimonadaceae</taxon>
        <taxon>Martelella</taxon>
    </lineage>
</organism>
<dbReference type="RefSeq" id="WP_136989533.1">
    <property type="nucleotide sequence ID" value="NZ_SZPQ01000006.1"/>
</dbReference>
<reference evidence="2 3" key="1">
    <citation type="submission" date="2019-04" db="EMBL/GenBank/DDBJ databases">
        <authorList>
            <person name="Li M."/>
            <person name="Gao C."/>
        </authorList>
    </citation>
    <scope>NUCLEOTIDE SEQUENCE [LARGE SCALE GENOMIC DNA]</scope>
    <source>
        <strain evidence="2 3">BGMRC 2031</strain>
    </source>
</reference>
<gene>
    <name evidence="2" type="ORF">FCN80_07490</name>
</gene>
<sequence>MLSFTSVLHGLTRFLPCCSDAKDVARSTREDNMQTPKPATVNKVVNINITPSSQQVAQDDRQGPAVRKTAGAAQHCPPAPQENSHENRRMPRPRRVRFNKTHSANRDGFTSFTFSPDMGSGKITLLPR</sequence>
<evidence type="ECO:0000313" key="3">
    <source>
        <dbReference type="Proteomes" id="UP000305202"/>
    </source>
</evidence>
<feature type="compositionally biased region" description="Basic residues" evidence="1">
    <location>
        <begin position="90"/>
        <end position="100"/>
    </location>
</feature>
<protein>
    <submittedName>
        <fullName evidence="2">Uncharacterized protein</fullName>
    </submittedName>
</protein>
<accession>A0ABY2SN60</accession>
<keyword evidence="3" id="KW-1185">Reference proteome</keyword>
<name>A0ABY2SN60_9HYPH</name>